<name>A0A914H7M4_GLORO</name>
<dbReference type="Pfam" id="PF00046">
    <property type="entry name" value="Homeodomain"/>
    <property type="match status" value="1"/>
</dbReference>
<protein>
    <submittedName>
        <fullName evidence="7">Homeobox domain-containing protein</fullName>
    </submittedName>
</protein>
<dbReference type="GO" id="GO:0005634">
    <property type="term" value="C:nucleus"/>
    <property type="evidence" value="ECO:0007669"/>
    <property type="project" value="UniProtKB-SubCell"/>
</dbReference>
<feature type="region of interest" description="Disordered" evidence="4">
    <location>
        <begin position="90"/>
        <end position="123"/>
    </location>
</feature>
<dbReference type="InterPro" id="IPR009057">
    <property type="entry name" value="Homeodomain-like_sf"/>
</dbReference>
<feature type="domain" description="Homeobox" evidence="5">
    <location>
        <begin position="1"/>
        <end position="54"/>
    </location>
</feature>
<dbReference type="CDD" id="cd00086">
    <property type="entry name" value="homeodomain"/>
    <property type="match status" value="1"/>
</dbReference>
<evidence type="ECO:0000313" key="6">
    <source>
        <dbReference type="Proteomes" id="UP000887572"/>
    </source>
</evidence>
<dbReference type="GO" id="GO:0000981">
    <property type="term" value="F:DNA-binding transcription factor activity, RNA polymerase II-specific"/>
    <property type="evidence" value="ECO:0007669"/>
    <property type="project" value="TreeGrafter"/>
</dbReference>
<proteinExistence type="predicted"/>
<dbReference type="PROSITE" id="PS50071">
    <property type="entry name" value="HOMEOBOX_2"/>
    <property type="match status" value="1"/>
</dbReference>
<evidence type="ECO:0000256" key="3">
    <source>
        <dbReference type="RuleBase" id="RU000682"/>
    </source>
</evidence>
<keyword evidence="2 3" id="KW-0539">Nucleus</keyword>
<reference evidence="7" key="1">
    <citation type="submission" date="2022-11" db="UniProtKB">
        <authorList>
            <consortium name="WormBaseParasite"/>
        </authorList>
    </citation>
    <scope>IDENTIFICATION</scope>
</reference>
<dbReference type="Proteomes" id="UP000887572">
    <property type="component" value="Unplaced"/>
</dbReference>
<keyword evidence="2 3" id="KW-0238">DNA-binding</keyword>
<dbReference type="InterPro" id="IPR001356">
    <property type="entry name" value="HD"/>
</dbReference>
<evidence type="ECO:0000256" key="1">
    <source>
        <dbReference type="ARBA" id="ARBA00004123"/>
    </source>
</evidence>
<keyword evidence="2 3" id="KW-0371">Homeobox</keyword>
<dbReference type="InterPro" id="IPR050649">
    <property type="entry name" value="Paired_Homeobox_TFs"/>
</dbReference>
<evidence type="ECO:0000313" key="7">
    <source>
        <dbReference type="WBParaSite" id="Gr19_v10_g14766.t1"/>
    </source>
</evidence>
<dbReference type="GO" id="GO:0000977">
    <property type="term" value="F:RNA polymerase II transcription regulatory region sequence-specific DNA binding"/>
    <property type="evidence" value="ECO:0007669"/>
    <property type="project" value="TreeGrafter"/>
</dbReference>
<dbReference type="SUPFAM" id="SSF46689">
    <property type="entry name" value="Homeodomain-like"/>
    <property type="match status" value="1"/>
</dbReference>
<feature type="compositionally biased region" description="Polar residues" evidence="4">
    <location>
        <begin position="93"/>
        <end position="117"/>
    </location>
</feature>
<evidence type="ECO:0000259" key="5">
    <source>
        <dbReference type="PROSITE" id="PS50071"/>
    </source>
</evidence>
<comment type="subcellular location">
    <subcellularLocation>
        <location evidence="1 2 3">Nucleus</location>
    </subcellularLocation>
</comment>
<dbReference type="WBParaSite" id="Gr19_v10_g14766.t1">
    <property type="protein sequence ID" value="Gr19_v10_g14766.t1"/>
    <property type="gene ID" value="Gr19_v10_g14766"/>
</dbReference>
<dbReference type="SMART" id="SM00389">
    <property type="entry name" value="HOX"/>
    <property type="match status" value="1"/>
</dbReference>
<dbReference type="AlphaFoldDB" id="A0A914H7M4"/>
<dbReference type="PANTHER" id="PTHR24329:SF543">
    <property type="entry name" value="FI01017P-RELATED"/>
    <property type="match status" value="1"/>
</dbReference>
<evidence type="ECO:0000256" key="2">
    <source>
        <dbReference type="PROSITE-ProRule" id="PRU00108"/>
    </source>
</evidence>
<dbReference type="Gene3D" id="1.10.10.60">
    <property type="entry name" value="Homeodomain-like"/>
    <property type="match status" value="1"/>
</dbReference>
<evidence type="ECO:0000256" key="4">
    <source>
        <dbReference type="SAM" id="MobiDB-lite"/>
    </source>
</evidence>
<organism evidence="6 7">
    <name type="scientific">Globodera rostochiensis</name>
    <name type="common">Golden nematode worm</name>
    <name type="synonym">Heterodera rostochiensis</name>
    <dbReference type="NCBI Taxonomy" id="31243"/>
    <lineage>
        <taxon>Eukaryota</taxon>
        <taxon>Metazoa</taxon>
        <taxon>Ecdysozoa</taxon>
        <taxon>Nematoda</taxon>
        <taxon>Chromadorea</taxon>
        <taxon>Rhabditida</taxon>
        <taxon>Tylenchina</taxon>
        <taxon>Tylenchomorpha</taxon>
        <taxon>Tylenchoidea</taxon>
        <taxon>Heteroderidae</taxon>
        <taxon>Heteroderinae</taxon>
        <taxon>Globodera</taxon>
    </lineage>
</organism>
<accession>A0A914H7M4</accession>
<dbReference type="PANTHER" id="PTHR24329">
    <property type="entry name" value="HOMEOBOX PROTEIN ARISTALESS"/>
    <property type="match status" value="1"/>
</dbReference>
<sequence>MRFSRDQLNMLERAFQKTHYPDCFERENLGAGIGVAEWQLTRWFQNRRAKDRRIYKEAAQLLFQHNEYTLLLQRLLLLFVAQKVPNVVPSVGQGPSSCSDCSRQNHSTGSRRQSQKPSWHFAHESGGRRCRQINFERLRCREYRRQNMINWKIILN</sequence>
<keyword evidence="6" id="KW-1185">Reference proteome</keyword>
<feature type="DNA-binding region" description="Homeobox" evidence="2">
    <location>
        <begin position="3"/>
        <end position="55"/>
    </location>
</feature>